<feature type="compositionally biased region" description="Basic and acidic residues" evidence="7">
    <location>
        <begin position="96"/>
        <end position="111"/>
    </location>
</feature>
<evidence type="ECO:0000256" key="6">
    <source>
        <dbReference type="ARBA" id="ARBA00034881"/>
    </source>
</evidence>
<feature type="region of interest" description="Disordered" evidence="7">
    <location>
        <begin position="384"/>
        <end position="421"/>
    </location>
</feature>
<gene>
    <name evidence="9" type="ORF">EV356DRAFT_506512</name>
</gene>
<evidence type="ECO:0000259" key="8">
    <source>
        <dbReference type="SMART" id="SM00967"/>
    </source>
</evidence>
<dbReference type="OrthoDB" id="270651at2759"/>
<dbReference type="InterPro" id="IPR029028">
    <property type="entry name" value="Alpha/beta_knot_MTases"/>
</dbReference>
<dbReference type="GO" id="GO:0005739">
    <property type="term" value="C:mitochondrion"/>
    <property type="evidence" value="ECO:0007669"/>
    <property type="project" value="UniProtKB-SubCell"/>
</dbReference>
<reference evidence="9" key="1">
    <citation type="journal article" date="2020" name="Stud. Mycol.">
        <title>101 Dothideomycetes genomes: a test case for predicting lifestyles and emergence of pathogens.</title>
        <authorList>
            <person name="Haridas S."/>
            <person name="Albert R."/>
            <person name="Binder M."/>
            <person name="Bloem J."/>
            <person name="Labutti K."/>
            <person name="Salamov A."/>
            <person name="Andreopoulos B."/>
            <person name="Baker S."/>
            <person name="Barry K."/>
            <person name="Bills G."/>
            <person name="Bluhm B."/>
            <person name="Cannon C."/>
            <person name="Castanera R."/>
            <person name="Culley D."/>
            <person name="Daum C."/>
            <person name="Ezra D."/>
            <person name="Gonzalez J."/>
            <person name="Henrissat B."/>
            <person name="Kuo A."/>
            <person name="Liang C."/>
            <person name="Lipzen A."/>
            <person name="Lutzoni F."/>
            <person name="Magnuson J."/>
            <person name="Mondo S."/>
            <person name="Nolan M."/>
            <person name="Ohm R."/>
            <person name="Pangilinan J."/>
            <person name="Park H.-J."/>
            <person name="Ramirez L."/>
            <person name="Alfaro M."/>
            <person name="Sun H."/>
            <person name="Tritt A."/>
            <person name="Yoshinaga Y."/>
            <person name="Zwiers L.-H."/>
            <person name="Turgeon B."/>
            <person name="Goodwin S."/>
            <person name="Spatafora J."/>
            <person name="Crous P."/>
            <person name="Grigoriev I."/>
        </authorList>
    </citation>
    <scope>NUCLEOTIDE SEQUENCE</scope>
    <source>
        <strain evidence="9">Tuck. ex Michener</strain>
    </source>
</reference>
<feature type="compositionally biased region" description="Polar residues" evidence="7">
    <location>
        <begin position="392"/>
        <end position="410"/>
    </location>
</feature>
<dbReference type="SUPFAM" id="SSF55315">
    <property type="entry name" value="L30e-like"/>
    <property type="match status" value="1"/>
</dbReference>
<feature type="domain" description="RNA 2-O ribose methyltransferase substrate binding" evidence="8">
    <location>
        <begin position="169"/>
        <end position="252"/>
    </location>
</feature>
<feature type="compositionally biased region" description="Basic and acidic residues" evidence="7">
    <location>
        <begin position="41"/>
        <end position="55"/>
    </location>
</feature>
<dbReference type="AlphaFoldDB" id="A0A6A6H0T5"/>
<dbReference type="InterPro" id="IPR029026">
    <property type="entry name" value="tRNA_m1G_MTases_N"/>
</dbReference>
<organism evidence="9 10">
    <name type="scientific">Viridothelium virens</name>
    <name type="common">Speckled blister lichen</name>
    <name type="synonym">Trypethelium virens</name>
    <dbReference type="NCBI Taxonomy" id="1048519"/>
    <lineage>
        <taxon>Eukaryota</taxon>
        <taxon>Fungi</taxon>
        <taxon>Dikarya</taxon>
        <taxon>Ascomycota</taxon>
        <taxon>Pezizomycotina</taxon>
        <taxon>Dothideomycetes</taxon>
        <taxon>Dothideomycetes incertae sedis</taxon>
        <taxon>Trypetheliales</taxon>
        <taxon>Trypetheliaceae</taxon>
        <taxon>Viridothelium</taxon>
    </lineage>
</organism>
<feature type="region of interest" description="Disordered" evidence="7">
    <location>
        <begin position="435"/>
        <end position="473"/>
    </location>
</feature>
<dbReference type="InterPro" id="IPR001537">
    <property type="entry name" value="SpoU_MeTrfase"/>
</dbReference>
<evidence type="ECO:0000256" key="3">
    <source>
        <dbReference type="ARBA" id="ARBA00022679"/>
    </source>
</evidence>
<protein>
    <recommendedName>
        <fullName evidence="6">rRNA methyltransferase 1, mitochondrial</fullName>
    </recommendedName>
</protein>
<keyword evidence="10" id="KW-1185">Reference proteome</keyword>
<dbReference type="Gene3D" id="3.30.1330.30">
    <property type="match status" value="1"/>
</dbReference>
<dbReference type="GO" id="GO:0003723">
    <property type="term" value="F:RNA binding"/>
    <property type="evidence" value="ECO:0007669"/>
    <property type="project" value="InterPro"/>
</dbReference>
<dbReference type="EMBL" id="ML991823">
    <property type="protein sequence ID" value="KAF2231694.1"/>
    <property type="molecule type" value="Genomic_DNA"/>
</dbReference>
<dbReference type="InterPro" id="IPR013123">
    <property type="entry name" value="SpoU_subst-bd"/>
</dbReference>
<keyword evidence="5" id="KW-0496">Mitochondrion</keyword>
<dbReference type="PANTHER" id="PTHR46103:SF1">
    <property type="entry name" value="RRNA METHYLTRANSFERASE 1, MITOCHONDRIAL"/>
    <property type="match status" value="1"/>
</dbReference>
<dbReference type="InterPro" id="IPR029064">
    <property type="entry name" value="Ribosomal_eL30-like_sf"/>
</dbReference>
<keyword evidence="3" id="KW-0808">Transferase</keyword>
<keyword evidence="4" id="KW-0809">Transit peptide</keyword>
<feature type="region of interest" description="Disordered" evidence="7">
    <location>
        <begin position="41"/>
        <end position="156"/>
    </location>
</feature>
<feature type="compositionally biased region" description="Basic and acidic residues" evidence="7">
    <location>
        <begin position="125"/>
        <end position="135"/>
    </location>
</feature>
<dbReference type="Pfam" id="PF08032">
    <property type="entry name" value="SpoU_sub_bind"/>
    <property type="match status" value="1"/>
</dbReference>
<comment type="subcellular location">
    <subcellularLocation>
        <location evidence="1">Mitochondrion</location>
    </subcellularLocation>
</comment>
<evidence type="ECO:0000256" key="5">
    <source>
        <dbReference type="ARBA" id="ARBA00023128"/>
    </source>
</evidence>
<proteinExistence type="predicted"/>
<dbReference type="InterPro" id="IPR047182">
    <property type="entry name" value="MRM1"/>
</dbReference>
<keyword evidence="2" id="KW-0489">Methyltransferase</keyword>
<dbReference type="GO" id="GO:0016435">
    <property type="term" value="F:rRNA (guanine) methyltransferase activity"/>
    <property type="evidence" value="ECO:0007669"/>
    <property type="project" value="TreeGrafter"/>
</dbReference>
<evidence type="ECO:0000313" key="9">
    <source>
        <dbReference type="EMBL" id="KAF2231694.1"/>
    </source>
</evidence>
<sequence length="556" mass="60079">MKYISALRSPSLCINCLLNLSFPSRTVSTLSAIGNALRESRKPLIKRDRDGDSRTHKNIQTPNKRNRPSLEDRKTSSQGTRPIASSEKSRFSKNGRTSDGRRSNVPRDVESVKTYTADNRVSEAAAKRTKNDLRKRSLAGEGDRSSGRSVGNHPDSYWGMPYTTAASEFLFGYSTVVAALKAQKRKFYKLYLHERAVRRDAGSGLDGLFKLVKETDVKVHQVNDSFLGVMDRKAKDRPHNGLILEASPLPIMPVVNLSNVARHESQFSVDLDFQSAEEKAINGTDPYVKYATSTWRNPFILFLYEIKNEGNLGAIIRTAYFLGVDAVAIHDRATASISSGPALKASSGAAEALPIFRVGNVDSFLSKSAEAGWRIFASVAPSATRLPDPATSRVSLTPSPSSPLGFSSTKSHIKDSSDSNEADALALAAPLDPLEALSPSPGASDPNDALTVPAVSQTPTKSPLAGRNKRPIVPFNSLGNPTLRYPSLLVLGGEQEGLSRRVLNKCHVEVCIESARNRNDIGVDSLNVSVAAGLLVQRFVARPKGAVRVGLGAMVG</sequence>
<dbReference type="PANTHER" id="PTHR46103">
    <property type="entry name" value="RRNA METHYLTRANSFERASE 1, MITOCHONDRIAL"/>
    <property type="match status" value="1"/>
</dbReference>
<dbReference type="Proteomes" id="UP000800092">
    <property type="component" value="Unassembled WGS sequence"/>
</dbReference>
<evidence type="ECO:0000256" key="4">
    <source>
        <dbReference type="ARBA" id="ARBA00022946"/>
    </source>
</evidence>
<evidence type="ECO:0000313" key="10">
    <source>
        <dbReference type="Proteomes" id="UP000800092"/>
    </source>
</evidence>
<evidence type="ECO:0000256" key="7">
    <source>
        <dbReference type="SAM" id="MobiDB-lite"/>
    </source>
</evidence>
<dbReference type="Gene3D" id="3.40.1280.10">
    <property type="match status" value="1"/>
</dbReference>
<accession>A0A6A6H0T5</accession>
<dbReference type="SMART" id="SM00967">
    <property type="entry name" value="SpoU_sub_bind"/>
    <property type="match status" value="1"/>
</dbReference>
<evidence type="ECO:0000256" key="2">
    <source>
        <dbReference type="ARBA" id="ARBA00022603"/>
    </source>
</evidence>
<name>A0A6A6H0T5_VIRVR</name>
<dbReference type="Pfam" id="PF00588">
    <property type="entry name" value="SpoU_methylase"/>
    <property type="match status" value="2"/>
</dbReference>
<dbReference type="SUPFAM" id="SSF75217">
    <property type="entry name" value="alpha/beta knot"/>
    <property type="match status" value="2"/>
</dbReference>
<evidence type="ECO:0000256" key="1">
    <source>
        <dbReference type="ARBA" id="ARBA00004173"/>
    </source>
</evidence>